<evidence type="ECO:0000313" key="1">
    <source>
        <dbReference type="EMBL" id="KAF5846823.1"/>
    </source>
</evidence>
<comment type="caution">
    <text evidence="1">The sequence shown here is derived from an EMBL/GenBank/DDBJ whole genome shotgun (WGS) entry which is preliminary data.</text>
</comment>
<protein>
    <submittedName>
        <fullName evidence="1">Uncharacterized protein</fullName>
    </submittedName>
</protein>
<dbReference type="Proteomes" id="UP000624244">
    <property type="component" value="Unassembled WGS sequence"/>
</dbReference>
<proteinExistence type="predicted"/>
<dbReference type="AlphaFoldDB" id="A0A8H5ZFA4"/>
<organism evidence="1 2">
    <name type="scientific">Cochliobolus sativus</name>
    <name type="common">Common root rot and spot blotch fungus</name>
    <name type="synonym">Bipolaris sorokiniana</name>
    <dbReference type="NCBI Taxonomy" id="45130"/>
    <lineage>
        <taxon>Eukaryota</taxon>
        <taxon>Fungi</taxon>
        <taxon>Dikarya</taxon>
        <taxon>Ascomycota</taxon>
        <taxon>Pezizomycotina</taxon>
        <taxon>Dothideomycetes</taxon>
        <taxon>Pleosporomycetidae</taxon>
        <taxon>Pleosporales</taxon>
        <taxon>Pleosporineae</taxon>
        <taxon>Pleosporaceae</taxon>
        <taxon>Bipolaris</taxon>
    </lineage>
</organism>
<evidence type="ECO:0000313" key="2">
    <source>
        <dbReference type="Proteomes" id="UP000624244"/>
    </source>
</evidence>
<dbReference type="EMBL" id="WNKQ01000015">
    <property type="protein sequence ID" value="KAF5846823.1"/>
    <property type="molecule type" value="Genomic_DNA"/>
</dbReference>
<gene>
    <name evidence="1" type="ORF">GGP41_004856</name>
</gene>
<reference evidence="1" key="1">
    <citation type="submission" date="2019-11" db="EMBL/GenBank/DDBJ databases">
        <title>Bipolaris sorokiniana Genome sequencing.</title>
        <authorList>
            <person name="Wang H."/>
        </authorList>
    </citation>
    <scope>NUCLEOTIDE SEQUENCE</scope>
</reference>
<name>A0A8H5ZFA4_COCSA</name>
<accession>A0A8H5ZFA4</accession>
<sequence length="86" mass="9538">MFRRYPVQRIVCAYKSSRTAHTASATDVLDNIDDLAKAGCCPARLCKSCKAEVGAAPVFEYDEEFNDKRYGLDFQVYAHVLASGLV</sequence>